<feature type="region of interest" description="Disordered" evidence="1">
    <location>
        <begin position="1"/>
        <end position="28"/>
    </location>
</feature>
<proteinExistence type="predicted"/>
<gene>
    <name evidence="2" type="ORF">HDA35_005832</name>
</gene>
<name>A0ABX2RUV7_9ACTN</name>
<dbReference type="Proteomes" id="UP000631553">
    <property type="component" value="Unassembled WGS sequence"/>
</dbReference>
<evidence type="ECO:0000313" key="3">
    <source>
        <dbReference type="Proteomes" id="UP000631553"/>
    </source>
</evidence>
<dbReference type="RefSeq" id="WP_257028520.1">
    <property type="nucleotide sequence ID" value="NZ_JACCCQ010000001.1"/>
</dbReference>
<feature type="compositionally biased region" description="Basic and acidic residues" evidence="1">
    <location>
        <begin position="15"/>
        <end position="28"/>
    </location>
</feature>
<evidence type="ECO:0000313" key="2">
    <source>
        <dbReference type="EMBL" id="NYF60001.1"/>
    </source>
</evidence>
<organism evidence="2 3">
    <name type="scientific">Micromonospora purpureochromogenes</name>
    <dbReference type="NCBI Taxonomy" id="47872"/>
    <lineage>
        <taxon>Bacteria</taxon>
        <taxon>Bacillati</taxon>
        <taxon>Actinomycetota</taxon>
        <taxon>Actinomycetes</taxon>
        <taxon>Micromonosporales</taxon>
        <taxon>Micromonosporaceae</taxon>
        <taxon>Micromonospora</taxon>
    </lineage>
</organism>
<sequence>MIGGESLGDGEDADTGEKLGEDSPDDRGRLLVWGETFEAFAVGSLGGVGQGRYGS</sequence>
<reference evidence="2 3" key="1">
    <citation type="submission" date="2020-07" db="EMBL/GenBank/DDBJ databases">
        <title>Sequencing the genomes of 1000 actinobacteria strains.</title>
        <authorList>
            <person name="Klenk H.-P."/>
        </authorList>
    </citation>
    <scope>NUCLEOTIDE SEQUENCE [LARGE SCALE GENOMIC DNA]</scope>
    <source>
        <strain evidence="2 3">DSM 43814</strain>
    </source>
</reference>
<evidence type="ECO:0000256" key="1">
    <source>
        <dbReference type="SAM" id="MobiDB-lite"/>
    </source>
</evidence>
<comment type="caution">
    <text evidence="2">The sequence shown here is derived from an EMBL/GenBank/DDBJ whole genome shotgun (WGS) entry which is preliminary data.</text>
</comment>
<dbReference type="EMBL" id="JACCCQ010000001">
    <property type="protein sequence ID" value="NYF60001.1"/>
    <property type="molecule type" value="Genomic_DNA"/>
</dbReference>
<protein>
    <submittedName>
        <fullName evidence="2">Uncharacterized protein</fullName>
    </submittedName>
</protein>
<accession>A0ABX2RUV7</accession>
<keyword evidence="3" id="KW-1185">Reference proteome</keyword>